<comment type="subcellular location">
    <subcellularLocation>
        <location evidence="3">Cytoplasm</location>
    </subcellularLocation>
</comment>
<evidence type="ECO:0000313" key="12">
    <source>
        <dbReference type="EMBL" id="ORY38084.1"/>
    </source>
</evidence>
<dbReference type="GO" id="GO:0046872">
    <property type="term" value="F:metal ion binding"/>
    <property type="evidence" value="ECO:0007669"/>
    <property type="project" value="UniProtKB-KW"/>
</dbReference>
<dbReference type="PANTHER" id="PTHR12271">
    <property type="entry name" value="POLY A POLYMERASE CID PAP -RELATED"/>
    <property type="match status" value="1"/>
</dbReference>
<dbReference type="PANTHER" id="PTHR12271:SF40">
    <property type="entry name" value="POLY(A) RNA POLYMERASE GLD2"/>
    <property type="match status" value="1"/>
</dbReference>
<comment type="caution">
    <text evidence="12">The sequence shown here is derived from an EMBL/GenBank/DDBJ whole genome shotgun (WGS) entry which is preliminary data.</text>
</comment>
<evidence type="ECO:0000256" key="3">
    <source>
        <dbReference type="ARBA" id="ARBA00004496"/>
    </source>
</evidence>
<reference evidence="12 13" key="1">
    <citation type="submission" date="2016-08" db="EMBL/GenBank/DDBJ databases">
        <title>A Parts List for Fungal Cellulosomes Revealed by Comparative Genomics.</title>
        <authorList>
            <consortium name="DOE Joint Genome Institute"/>
            <person name="Haitjema C.H."/>
            <person name="Gilmore S.P."/>
            <person name="Henske J.K."/>
            <person name="Solomon K.V."/>
            <person name="De Groot R."/>
            <person name="Kuo A."/>
            <person name="Mondo S.J."/>
            <person name="Salamov A.A."/>
            <person name="Labutti K."/>
            <person name="Zhao Z."/>
            <person name="Chiniquy J."/>
            <person name="Barry K."/>
            <person name="Brewer H.M."/>
            <person name="Purvine S.O."/>
            <person name="Wright A.T."/>
            <person name="Boxma B."/>
            <person name="Van Alen T."/>
            <person name="Hackstein J.H."/>
            <person name="Baker S.E."/>
            <person name="Grigoriev I.V."/>
            <person name="O'Malley M.A."/>
        </authorList>
    </citation>
    <scope>NUCLEOTIDE SEQUENCE [LARGE SCALE GENOMIC DNA]</scope>
    <source>
        <strain evidence="12 13">G1</strain>
    </source>
</reference>
<keyword evidence="9" id="KW-0460">Magnesium</keyword>
<dbReference type="GO" id="GO:1990817">
    <property type="term" value="F:poly(A) RNA polymerase activity"/>
    <property type="evidence" value="ECO:0007669"/>
    <property type="project" value="UniProtKB-EC"/>
</dbReference>
<dbReference type="GO" id="GO:0031123">
    <property type="term" value="P:RNA 3'-end processing"/>
    <property type="evidence" value="ECO:0007669"/>
    <property type="project" value="TreeGrafter"/>
</dbReference>
<evidence type="ECO:0000256" key="7">
    <source>
        <dbReference type="ARBA" id="ARBA00022679"/>
    </source>
</evidence>
<dbReference type="Pfam" id="PF22600">
    <property type="entry name" value="MTPAP-like_central"/>
    <property type="match status" value="1"/>
</dbReference>
<dbReference type="InterPro" id="IPR002058">
    <property type="entry name" value="PAP_assoc"/>
</dbReference>
<evidence type="ECO:0000256" key="8">
    <source>
        <dbReference type="ARBA" id="ARBA00022723"/>
    </source>
</evidence>
<dbReference type="GO" id="GO:0010605">
    <property type="term" value="P:negative regulation of macromolecule metabolic process"/>
    <property type="evidence" value="ECO:0007669"/>
    <property type="project" value="UniProtKB-ARBA"/>
</dbReference>
<keyword evidence="7 12" id="KW-0808">Transferase</keyword>
<protein>
    <recommendedName>
        <fullName evidence="5">polynucleotide adenylyltransferase</fullName>
        <ecNumber evidence="5">2.7.7.19</ecNumber>
    </recommendedName>
</protein>
<evidence type="ECO:0000256" key="5">
    <source>
        <dbReference type="ARBA" id="ARBA00012388"/>
    </source>
</evidence>
<comment type="cofactor">
    <cofactor evidence="1">
        <name>Mn(2+)</name>
        <dbReference type="ChEBI" id="CHEBI:29035"/>
    </cofactor>
</comment>
<feature type="non-terminal residue" evidence="12">
    <location>
        <position position="238"/>
    </location>
</feature>
<sequence length="238" mass="27653">LNSEIKNEVKKLLPNHQDHTNLKLLHSKISNIIMKHWPGLSIHLFGSSTNGLWSHKSDVDLCIFADYDGEFQRMNKLAHILKLEKMVNVIPIEGARIPICKFMDPSTGLKCDISVNNRIATYNSKLIRCYIDLDDRVRDIIMIVKEWAKHRGINNSKNRTFSSYSFVLLCLSFFQHIEPPVLPNLQSTQNRGELLLKFFEFYSQHYDYKTMVSSIRTDGGFLLKNTFKTRFAIEDPFI</sequence>
<evidence type="ECO:0000256" key="4">
    <source>
        <dbReference type="ARBA" id="ARBA00008593"/>
    </source>
</evidence>
<feature type="domain" description="PAP-associated" evidence="10">
    <location>
        <begin position="192"/>
        <end position="237"/>
    </location>
</feature>
<dbReference type="EC" id="2.7.7.19" evidence="5"/>
<feature type="non-terminal residue" evidence="12">
    <location>
        <position position="1"/>
    </location>
</feature>
<gene>
    <name evidence="12" type="ORF">LY90DRAFT_340777</name>
</gene>
<dbReference type="Proteomes" id="UP000193920">
    <property type="component" value="Unassembled WGS sequence"/>
</dbReference>
<dbReference type="CDD" id="cd05402">
    <property type="entry name" value="NT_PAP_TUTase"/>
    <property type="match status" value="1"/>
</dbReference>
<dbReference type="GO" id="GO:0005737">
    <property type="term" value="C:cytoplasm"/>
    <property type="evidence" value="ECO:0007669"/>
    <property type="project" value="UniProtKB-SubCell"/>
</dbReference>
<dbReference type="Pfam" id="PF03828">
    <property type="entry name" value="PAP_assoc"/>
    <property type="match status" value="1"/>
</dbReference>
<keyword evidence="8" id="KW-0479">Metal-binding</keyword>
<dbReference type="SUPFAM" id="SSF81631">
    <property type="entry name" value="PAP/OAS1 substrate-binding domain"/>
    <property type="match status" value="1"/>
</dbReference>
<keyword evidence="13" id="KW-1185">Reference proteome</keyword>
<dbReference type="InterPro" id="IPR043519">
    <property type="entry name" value="NT_sf"/>
</dbReference>
<dbReference type="STRING" id="1754190.A0A1Y2BTQ7"/>
<evidence type="ECO:0000256" key="9">
    <source>
        <dbReference type="ARBA" id="ARBA00022842"/>
    </source>
</evidence>
<comment type="similarity">
    <text evidence="4">Belongs to the DNA polymerase type-B-like family.</text>
</comment>
<dbReference type="EMBL" id="MCOG01000138">
    <property type="protein sequence ID" value="ORY38084.1"/>
    <property type="molecule type" value="Genomic_DNA"/>
</dbReference>
<dbReference type="AlphaFoldDB" id="A0A1Y2BTQ7"/>
<dbReference type="SUPFAM" id="SSF81301">
    <property type="entry name" value="Nucleotidyltransferase"/>
    <property type="match status" value="1"/>
</dbReference>
<evidence type="ECO:0000259" key="10">
    <source>
        <dbReference type="Pfam" id="PF03828"/>
    </source>
</evidence>
<evidence type="ECO:0000256" key="6">
    <source>
        <dbReference type="ARBA" id="ARBA00022490"/>
    </source>
</evidence>
<dbReference type="Gene3D" id="1.10.1410.10">
    <property type="match status" value="2"/>
</dbReference>
<name>A0A1Y2BTQ7_9FUNG</name>
<comment type="cofactor">
    <cofactor evidence="2">
        <name>Mg(2+)</name>
        <dbReference type="ChEBI" id="CHEBI:18420"/>
    </cofactor>
</comment>
<evidence type="ECO:0000256" key="1">
    <source>
        <dbReference type="ARBA" id="ARBA00001936"/>
    </source>
</evidence>
<feature type="domain" description="Poly(A) RNA polymerase mitochondrial-like central palm" evidence="11">
    <location>
        <begin position="1"/>
        <end position="131"/>
    </location>
</feature>
<organism evidence="12 13">
    <name type="scientific">Neocallimastix californiae</name>
    <dbReference type="NCBI Taxonomy" id="1754190"/>
    <lineage>
        <taxon>Eukaryota</taxon>
        <taxon>Fungi</taxon>
        <taxon>Fungi incertae sedis</taxon>
        <taxon>Chytridiomycota</taxon>
        <taxon>Chytridiomycota incertae sedis</taxon>
        <taxon>Neocallimastigomycetes</taxon>
        <taxon>Neocallimastigales</taxon>
        <taxon>Neocallimastigaceae</taxon>
        <taxon>Neocallimastix</taxon>
    </lineage>
</organism>
<dbReference type="OrthoDB" id="2274644at2759"/>
<evidence type="ECO:0000259" key="11">
    <source>
        <dbReference type="Pfam" id="PF22600"/>
    </source>
</evidence>
<evidence type="ECO:0000256" key="2">
    <source>
        <dbReference type="ARBA" id="ARBA00001946"/>
    </source>
</evidence>
<dbReference type="InterPro" id="IPR054708">
    <property type="entry name" value="MTPAP-like_central"/>
</dbReference>
<accession>A0A1Y2BTQ7</accession>
<proteinExistence type="inferred from homology"/>
<evidence type="ECO:0000313" key="13">
    <source>
        <dbReference type="Proteomes" id="UP000193920"/>
    </source>
</evidence>
<keyword evidence="6" id="KW-0963">Cytoplasm</keyword>
<dbReference type="Gene3D" id="3.30.460.10">
    <property type="entry name" value="Beta Polymerase, domain 2"/>
    <property type="match status" value="1"/>
</dbReference>